<dbReference type="Pfam" id="PF00117">
    <property type="entry name" value="GATase"/>
    <property type="match status" value="1"/>
</dbReference>
<dbReference type="EMBL" id="CP001098">
    <property type="protein sequence ID" value="ACL69049.1"/>
    <property type="molecule type" value="Genomic_DNA"/>
</dbReference>
<keyword evidence="11" id="KW-0055">Arginine biosynthesis</keyword>
<dbReference type="Proteomes" id="UP000000719">
    <property type="component" value="Chromosome"/>
</dbReference>
<dbReference type="SMART" id="SM01097">
    <property type="entry name" value="CPSase_sm_chain"/>
    <property type="match status" value="1"/>
</dbReference>
<dbReference type="InterPro" id="IPR017926">
    <property type="entry name" value="GATASE"/>
</dbReference>
<dbReference type="InterPro" id="IPR035686">
    <property type="entry name" value="CPSase_GATase1"/>
</dbReference>
<evidence type="ECO:0000313" key="14">
    <source>
        <dbReference type="Proteomes" id="UP000000719"/>
    </source>
</evidence>
<feature type="binding site" evidence="11">
    <location>
        <position position="249"/>
    </location>
    <ligand>
        <name>L-glutamine</name>
        <dbReference type="ChEBI" id="CHEBI:58359"/>
    </ligand>
</feature>
<feature type="region of interest" description="CPSase" evidence="11">
    <location>
        <begin position="1"/>
        <end position="171"/>
    </location>
</feature>
<dbReference type="GO" id="GO:0044205">
    <property type="term" value="P:'de novo' UMP biosynthetic process"/>
    <property type="evidence" value="ECO:0007669"/>
    <property type="project" value="UniProtKB-UniRule"/>
</dbReference>
<comment type="catalytic activity">
    <reaction evidence="9 11">
        <text>hydrogencarbonate + L-glutamine + 2 ATP + H2O = carbamoyl phosphate + L-glutamate + 2 ADP + phosphate + 2 H(+)</text>
        <dbReference type="Rhea" id="RHEA:18633"/>
        <dbReference type="ChEBI" id="CHEBI:15377"/>
        <dbReference type="ChEBI" id="CHEBI:15378"/>
        <dbReference type="ChEBI" id="CHEBI:17544"/>
        <dbReference type="ChEBI" id="CHEBI:29985"/>
        <dbReference type="ChEBI" id="CHEBI:30616"/>
        <dbReference type="ChEBI" id="CHEBI:43474"/>
        <dbReference type="ChEBI" id="CHEBI:58228"/>
        <dbReference type="ChEBI" id="CHEBI:58359"/>
        <dbReference type="ChEBI" id="CHEBI:456216"/>
        <dbReference type="EC" id="6.3.5.5"/>
    </reaction>
</comment>
<feature type="binding site" evidence="11">
    <location>
        <position position="293"/>
    </location>
    <ligand>
        <name>L-glutamine</name>
        <dbReference type="ChEBI" id="CHEBI:58359"/>
    </ligand>
</feature>
<dbReference type="MEROPS" id="C26.A33"/>
<dbReference type="SUPFAM" id="SSF52021">
    <property type="entry name" value="Carbamoyl phosphate synthetase, small subunit N-terminal domain"/>
    <property type="match status" value="1"/>
</dbReference>
<protein>
    <recommendedName>
        <fullName evidence="11">Carbamoyl phosphate synthase small chain</fullName>
        <ecNumber evidence="11">6.3.5.5</ecNumber>
    </recommendedName>
    <alternativeName>
        <fullName evidence="11">Carbamoyl phosphate synthetase glutamine chain</fullName>
    </alternativeName>
</protein>
<dbReference type="RefSeq" id="WP_012635237.1">
    <property type="nucleotide sequence ID" value="NC_011899.1"/>
</dbReference>
<evidence type="ECO:0000256" key="7">
    <source>
        <dbReference type="ARBA" id="ARBA00022962"/>
    </source>
</evidence>
<dbReference type="GO" id="GO:0004088">
    <property type="term" value="F:carbamoyl-phosphate synthase (glutamine-hydrolyzing) activity"/>
    <property type="evidence" value="ECO:0007669"/>
    <property type="project" value="UniProtKB-UniRule"/>
</dbReference>
<dbReference type="SUPFAM" id="SSF52317">
    <property type="entry name" value="Class I glutamine amidotransferase-like"/>
    <property type="match status" value="1"/>
</dbReference>
<comment type="pathway">
    <text evidence="1 11">Pyrimidine metabolism; UMP biosynthesis via de novo pathway; (S)-dihydroorotate from bicarbonate: step 1/3.</text>
</comment>
<evidence type="ECO:0000259" key="12">
    <source>
        <dbReference type="SMART" id="SM01097"/>
    </source>
</evidence>
<dbReference type="GO" id="GO:0006526">
    <property type="term" value="P:L-arginine biosynthetic process"/>
    <property type="evidence" value="ECO:0007669"/>
    <property type="project" value="UniProtKB-UniRule"/>
</dbReference>
<comment type="similarity">
    <text evidence="3 11">Belongs to the CarA family.</text>
</comment>
<keyword evidence="6 11" id="KW-0067">ATP-binding</keyword>
<feature type="binding site" evidence="11">
    <location>
        <position position="222"/>
    </location>
    <ligand>
        <name>L-glutamine</name>
        <dbReference type="ChEBI" id="CHEBI:58359"/>
    </ligand>
</feature>
<keyword evidence="14" id="KW-1185">Reference proteome</keyword>
<evidence type="ECO:0000256" key="11">
    <source>
        <dbReference type="HAMAP-Rule" id="MF_01209"/>
    </source>
</evidence>
<evidence type="ECO:0000256" key="10">
    <source>
        <dbReference type="ARBA" id="ARBA00049285"/>
    </source>
</evidence>
<dbReference type="Gene3D" id="3.50.30.20">
    <property type="entry name" value="Carbamoyl-phosphate synthase small subunit, N-terminal domain"/>
    <property type="match status" value="1"/>
</dbReference>
<dbReference type="PRINTS" id="PR00097">
    <property type="entry name" value="ANTSNTHASEII"/>
</dbReference>
<dbReference type="InterPro" id="IPR036480">
    <property type="entry name" value="CarbP_synth_ssu_N_sf"/>
</dbReference>
<dbReference type="EC" id="6.3.5.5" evidence="11"/>
<dbReference type="GO" id="GO:0006541">
    <property type="term" value="P:glutamine metabolic process"/>
    <property type="evidence" value="ECO:0007669"/>
    <property type="project" value="InterPro"/>
</dbReference>
<comment type="subunit">
    <text evidence="11">Composed of two chains; the small (or glutamine) chain promotes the hydrolysis of glutamine to ammonia, which is used by the large (or ammonia) chain to synthesize carbamoyl phosphate. Tetramer of heterodimers (alpha,beta)4.</text>
</comment>
<organism evidence="13 14">
    <name type="scientific">Halothermothrix orenii (strain H 168 / OCM 544 / DSM 9562)</name>
    <dbReference type="NCBI Taxonomy" id="373903"/>
    <lineage>
        <taxon>Bacteria</taxon>
        <taxon>Bacillati</taxon>
        <taxon>Bacillota</taxon>
        <taxon>Clostridia</taxon>
        <taxon>Halanaerobiales</taxon>
        <taxon>Halothermotrichaceae</taxon>
        <taxon>Halothermothrix</taxon>
    </lineage>
</organism>
<dbReference type="STRING" id="373903.Hore_02880"/>
<dbReference type="PRINTS" id="PR00096">
    <property type="entry name" value="GATASE"/>
</dbReference>
<keyword evidence="8 11" id="KW-0665">Pyrimidine biosynthesis</keyword>
<reference evidence="13 14" key="1">
    <citation type="journal article" date="2009" name="PLoS ONE">
        <title>Genome analysis of the anaerobic thermohalophilic bacterium Halothermothrix orenii.</title>
        <authorList>
            <person name="Mavromatis K."/>
            <person name="Ivanova N."/>
            <person name="Anderson I."/>
            <person name="Lykidis A."/>
            <person name="Hooper S.D."/>
            <person name="Sun H."/>
            <person name="Kunin V."/>
            <person name="Lapidus A."/>
            <person name="Hugenholtz P."/>
            <person name="Patel B."/>
            <person name="Kyrpides N.C."/>
        </authorList>
    </citation>
    <scope>NUCLEOTIDE SEQUENCE [LARGE SCALE GENOMIC DNA]</scope>
    <source>
        <strain evidence="14">H 168 / OCM 544 / DSM 9562</strain>
    </source>
</reference>
<dbReference type="UniPathway" id="UPA00068">
    <property type="reaction ID" value="UER00171"/>
</dbReference>
<name>B8D1H2_HALOH</name>
<gene>
    <name evidence="11" type="primary">carA</name>
    <name evidence="13" type="ordered locus">Hore_02880</name>
</gene>
<evidence type="ECO:0000256" key="8">
    <source>
        <dbReference type="ARBA" id="ARBA00022975"/>
    </source>
</evidence>
<feature type="binding site" evidence="11">
    <location>
        <position position="290"/>
    </location>
    <ligand>
        <name>L-glutamine</name>
        <dbReference type="ChEBI" id="CHEBI:58359"/>
    </ligand>
</feature>
<proteinExistence type="inferred from homology"/>
<evidence type="ECO:0000256" key="5">
    <source>
        <dbReference type="ARBA" id="ARBA00022741"/>
    </source>
</evidence>
<dbReference type="InterPro" id="IPR029062">
    <property type="entry name" value="Class_I_gatase-like"/>
</dbReference>
<sequence length="364" mass="40385">MEAKLVLEDGTVFKGKGLGYEGTTWGEVVFNTSMTGYQEILTDPSYRGQLVTLTYPLIGNYGINHNDFESYEIHAGGLIIREDCSRPNHWQSQNTLDVFLKEYKITGITNIDTRALTRRLRSKGSMFGVISSEILDEKELNKIIKQKIKEKRCLVEEVSVSTPTRIPGKGPRVVVMDFGVKYNIVRYLKSLGADIFVLPYSSSAEEVLSYNPDGILLSNGPGDPMDISEKVPEIQSLATKNIPVFGICLGHQLLGLAFGGRTYKLKFGHHGGNHPVKDLRTGKVLITTQNHGYALEDGLPPEIEVTHINLNDGTIEGIKHKDLPVSSVQYHPEAGPGPKDSTLLFNEFINKLTGQRNVKKLVNF</sequence>
<dbReference type="GO" id="GO:0006207">
    <property type="term" value="P:'de novo' pyrimidine nucleobase biosynthetic process"/>
    <property type="evidence" value="ECO:0007669"/>
    <property type="project" value="InterPro"/>
</dbReference>
<feature type="active site" evidence="11">
    <location>
        <position position="333"/>
    </location>
</feature>
<dbReference type="HAMAP" id="MF_01209">
    <property type="entry name" value="CPSase_S_chain"/>
    <property type="match status" value="1"/>
</dbReference>
<dbReference type="OrthoDB" id="9804328at2"/>
<dbReference type="Pfam" id="PF00988">
    <property type="entry name" value="CPSase_sm_chain"/>
    <property type="match status" value="1"/>
</dbReference>
<accession>B8D1H2</accession>
<dbReference type="PANTHER" id="PTHR43418">
    <property type="entry name" value="MULTIFUNCTIONAL TRYPTOPHAN BIOSYNTHESIS PROTEIN-RELATED"/>
    <property type="match status" value="1"/>
</dbReference>
<keyword evidence="7 11" id="KW-0315">Glutamine amidotransferase</keyword>
<evidence type="ECO:0000256" key="1">
    <source>
        <dbReference type="ARBA" id="ARBA00004812"/>
    </source>
</evidence>
<comment type="function">
    <text evidence="11">Small subunit of the glutamine-dependent carbamoyl phosphate synthetase (CPSase). CPSase catalyzes the formation of carbamoyl phosphate from the ammonia moiety of glutamine, carbonate, and phosphate donated by ATP, constituting the first step of 2 biosynthetic pathways, one leading to arginine and/or urea and the other to pyrimidine nucleotides. The small subunit (glutamine amidotransferase) binds and cleaves glutamine to supply the large subunit with the substrate ammonia.</text>
</comment>
<dbReference type="PROSITE" id="PS51273">
    <property type="entry name" value="GATASE_TYPE_1"/>
    <property type="match status" value="1"/>
</dbReference>
<evidence type="ECO:0000256" key="3">
    <source>
        <dbReference type="ARBA" id="ARBA00007800"/>
    </source>
</evidence>
<dbReference type="InterPro" id="IPR050472">
    <property type="entry name" value="Anth_synth/Amidotransfase"/>
</dbReference>
<keyword evidence="5 11" id="KW-0547">Nucleotide-binding</keyword>
<dbReference type="PANTHER" id="PTHR43418:SF7">
    <property type="entry name" value="CARBAMOYL-PHOSPHATE SYNTHASE SMALL CHAIN"/>
    <property type="match status" value="1"/>
</dbReference>
<dbReference type="PRINTS" id="PR00099">
    <property type="entry name" value="CPSGATASE"/>
</dbReference>
<dbReference type="GO" id="GO:0005524">
    <property type="term" value="F:ATP binding"/>
    <property type="evidence" value="ECO:0007669"/>
    <property type="project" value="UniProtKB-UniRule"/>
</dbReference>
<dbReference type="NCBIfam" id="NF009475">
    <property type="entry name" value="PRK12838.1"/>
    <property type="match status" value="1"/>
</dbReference>
<comment type="pathway">
    <text evidence="2 11">Amino-acid biosynthesis; L-arginine biosynthesis; carbamoyl phosphate from bicarbonate: step 1/1.</text>
</comment>
<feature type="binding site" evidence="11">
    <location>
        <position position="45"/>
    </location>
    <ligand>
        <name>L-glutamine</name>
        <dbReference type="ChEBI" id="CHEBI:58359"/>
    </ligand>
</feature>
<evidence type="ECO:0000313" key="13">
    <source>
        <dbReference type="EMBL" id="ACL69049.1"/>
    </source>
</evidence>
<comment type="catalytic activity">
    <reaction evidence="10 11">
        <text>L-glutamine + H2O = L-glutamate + NH4(+)</text>
        <dbReference type="Rhea" id="RHEA:15889"/>
        <dbReference type="ChEBI" id="CHEBI:15377"/>
        <dbReference type="ChEBI" id="CHEBI:28938"/>
        <dbReference type="ChEBI" id="CHEBI:29985"/>
        <dbReference type="ChEBI" id="CHEBI:58359"/>
    </reaction>
</comment>
<dbReference type="InterPro" id="IPR006274">
    <property type="entry name" value="CarbamoylP_synth_ssu"/>
</dbReference>
<evidence type="ECO:0000256" key="9">
    <source>
        <dbReference type="ARBA" id="ARBA00048816"/>
    </source>
</evidence>
<dbReference type="CDD" id="cd01744">
    <property type="entry name" value="GATase1_CPSase"/>
    <property type="match status" value="1"/>
</dbReference>
<feature type="binding site" evidence="11">
    <location>
        <position position="292"/>
    </location>
    <ligand>
        <name>L-glutamine</name>
        <dbReference type="ChEBI" id="CHEBI:58359"/>
    </ligand>
</feature>
<keyword evidence="11" id="KW-0028">Amino-acid biosynthesis</keyword>
<evidence type="ECO:0000256" key="6">
    <source>
        <dbReference type="ARBA" id="ARBA00022840"/>
    </source>
</evidence>
<dbReference type="Gene3D" id="3.40.50.880">
    <property type="match status" value="1"/>
</dbReference>
<feature type="domain" description="Carbamoyl-phosphate synthase small subunit N-terminal" evidence="12">
    <location>
        <begin position="1"/>
        <end position="131"/>
    </location>
</feature>
<evidence type="ECO:0000256" key="2">
    <source>
        <dbReference type="ARBA" id="ARBA00005077"/>
    </source>
</evidence>
<feature type="binding site" evidence="11">
    <location>
        <position position="220"/>
    </location>
    <ligand>
        <name>L-glutamine</name>
        <dbReference type="ChEBI" id="CHEBI:58359"/>
    </ligand>
</feature>
<dbReference type="GO" id="GO:0004359">
    <property type="term" value="F:glutaminase activity"/>
    <property type="evidence" value="ECO:0007669"/>
    <property type="project" value="RHEA"/>
</dbReference>
<evidence type="ECO:0000256" key="4">
    <source>
        <dbReference type="ARBA" id="ARBA00022598"/>
    </source>
</evidence>
<feature type="active site" evidence="11">
    <location>
        <position position="331"/>
    </location>
</feature>
<feature type="active site" description="Nucleophile" evidence="11">
    <location>
        <position position="248"/>
    </location>
</feature>
<feature type="binding site" evidence="11">
    <location>
        <position position="252"/>
    </location>
    <ligand>
        <name>L-glutamine</name>
        <dbReference type="ChEBI" id="CHEBI:58359"/>
    </ligand>
</feature>
<dbReference type="KEGG" id="hor:Hore_02880"/>
<dbReference type="HOGENOM" id="CLU_035901_2_1_9"/>
<dbReference type="NCBIfam" id="TIGR01368">
    <property type="entry name" value="CPSaseIIsmall"/>
    <property type="match status" value="1"/>
</dbReference>
<dbReference type="InterPro" id="IPR002474">
    <property type="entry name" value="CarbamoylP_synth_ssu_N"/>
</dbReference>
<dbReference type="UniPathway" id="UPA00070">
    <property type="reaction ID" value="UER00115"/>
</dbReference>
<dbReference type="AlphaFoldDB" id="B8D1H2"/>
<keyword evidence="4 11" id="KW-0436">Ligase</keyword>
<dbReference type="FunFam" id="3.50.30.20:FF:000001">
    <property type="entry name" value="Carbamoyl-phosphate synthase small chain"/>
    <property type="match status" value="1"/>
</dbReference>
<dbReference type="eggNOG" id="COG0505">
    <property type="taxonomic scope" value="Bacteria"/>
</dbReference>